<organism evidence="3 4">
    <name type="scientific">Thermothielavioides terrestris</name>
    <dbReference type="NCBI Taxonomy" id="2587410"/>
    <lineage>
        <taxon>Eukaryota</taxon>
        <taxon>Fungi</taxon>
        <taxon>Dikarya</taxon>
        <taxon>Ascomycota</taxon>
        <taxon>Pezizomycotina</taxon>
        <taxon>Sordariomycetes</taxon>
        <taxon>Sordariomycetidae</taxon>
        <taxon>Sordariales</taxon>
        <taxon>Chaetomiaceae</taxon>
        <taxon>Thermothielavioides</taxon>
    </lineage>
</organism>
<name>A0A446BC77_9PEZI</name>
<evidence type="ECO:0000313" key="3">
    <source>
        <dbReference type="EMBL" id="SPQ20028.1"/>
    </source>
</evidence>
<dbReference type="Proteomes" id="UP000289323">
    <property type="component" value="Unassembled WGS sequence"/>
</dbReference>
<protein>
    <submittedName>
        <fullName evidence="3">7f888e2a-ca54-4f79-8b01-2c36e6921279</fullName>
    </submittedName>
</protein>
<dbReference type="PANTHER" id="PTHR47585">
    <property type="match status" value="1"/>
</dbReference>
<evidence type="ECO:0000259" key="1">
    <source>
        <dbReference type="Pfam" id="PF07287"/>
    </source>
</evidence>
<dbReference type="EMBL" id="OUUZ01000003">
    <property type="protein sequence ID" value="SPQ20028.1"/>
    <property type="molecule type" value="Genomic_DNA"/>
</dbReference>
<gene>
    <name evidence="3" type="ORF">TT172_LOCUS2447</name>
</gene>
<evidence type="ECO:0000259" key="2">
    <source>
        <dbReference type="Pfam" id="PF23544"/>
    </source>
</evidence>
<evidence type="ECO:0000313" key="4">
    <source>
        <dbReference type="Proteomes" id="UP000289323"/>
    </source>
</evidence>
<dbReference type="InterPro" id="IPR056362">
    <property type="entry name" value="AtuA-like_ferredoxin_dom"/>
</dbReference>
<dbReference type="AlphaFoldDB" id="A0A446BC77"/>
<feature type="domain" description="AtuA-like ferredoxin-fold" evidence="2">
    <location>
        <begin position="507"/>
        <end position="606"/>
    </location>
</feature>
<dbReference type="PANTHER" id="PTHR47585:SF1">
    <property type="entry name" value="DUF1446 DOMAIN-CONTAINING PROTEIN"/>
    <property type="match status" value="1"/>
</dbReference>
<dbReference type="Pfam" id="PF07287">
    <property type="entry name" value="AtuA"/>
    <property type="match status" value="1"/>
</dbReference>
<dbReference type="Pfam" id="PF23544">
    <property type="entry name" value="AtuA_ferredoxin"/>
    <property type="match status" value="1"/>
</dbReference>
<feature type="domain" description="Acyclic terpene utilisation N-terminal" evidence="1">
    <location>
        <begin position="6"/>
        <end position="460"/>
    </location>
</feature>
<dbReference type="InterPro" id="IPR010839">
    <property type="entry name" value="AtuA_N"/>
</dbReference>
<accession>A0A446BC77</accession>
<reference evidence="3 4" key="1">
    <citation type="submission" date="2018-04" db="EMBL/GenBank/DDBJ databases">
        <authorList>
            <person name="Huttner S."/>
            <person name="Dainat J."/>
        </authorList>
    </citation>
    <scope>NUCLEOTIDE SEQUENCE [LARGE SCALE GENOMIC DNA]</scope>
</reference>
<proteinExistence type="predicted"/>
<sequence length="615" mass="68056">MAKRAVLIVNCSGAMSDPGDHMLNQAKYGPVDFITGDYLAEVNIANDAEAYRNGQHPGWISTAWDGLCKSVEILHEKRIKVIINGGCLNPRGLAEKTHNLVQEKKLNLKVAYVEGDELLPRVHELMAKQERLKHLDAENPQVNLAPGTDNFLKRPGSSEIVSANAYLGIRAIKRGLEEGADIIICGRVADASPVMAAAAWWHGWPDSAYDELAGSLIAGHLIECSTYVTGANFAGFDKYDIKDLLNLGLPIVEIDSNGECVVTKHEALPGFVTEDTVKCQLLYELQGNIYLNSDVKADIARVQVKEESKNRVRVSGVKGYPPPPTTKLAVFYQGGFQCELTINATGYATAKKYELQAAQIFSKLQEWGVLEQFDTLDFQRIGVPAENPRCQLESTTSLRIFAQAKDAATLGKLAQAFMYNGMAHFAGMHSTLDMRQLRPIPFNAFYPAVIEQTELEESINLIDPSTREVRKIVVGPPAKTEPLAPRENYETANPVDLASFGPTVDRPLGDIALARSGDKGANVNIGLFVHTDEEWDWLRSFMTRSKMRELMGADWQDWYFVERVEMPLIRAVHFVVYGPLGRGVSSSRLLDALGKGFAEFIRAVHVPIPRKFLNL</sequence>